<keyword evidence="4" id="KW-1185">Reference proteome</keyword>
<keyword evidence="2" id="KW-1133">Transmembrane helix</keyword>
<keyword evidence="2" id="KW-0812">Transmembrane</keyword>
<dbReference type="Proteomes" id="UP001501777">
    <property type="component" value="Unassembled WGS sequence"/>
</dbReference>
<protein>
    <recommendedName>
        <fullName evidence="5">WD40 repeat domain-containing protein</fullName>
    </recommendedName>
</protein>
<dbReference type="InterPro" id="IPR015943">
    <property type="entry name" value="WD40/YVTN_repeat-like_dom_sf"/>
</dbReference>
<feature type="compositionally biased region" description="Low complexity" evidence="1">
    <location>
        <begin position="315"/>
        <end position="326"/>
    </location>
</feature>
<accession>A0ABN3LDD2</accession>
<gene>
    <name evidence="3" type="ORF">GCM10010276_19020</name>
</gene>
<dbReference type="Gene3D" id="2.130.10.10">
    <property type="entry name" value="YVTN repeat-like/Quinoprotein amine dehydrogenase"/>
    <property type="match status" value="1"/>
</dbReference>
<keyword evidence="2" id="KW-0472">Membrane</keyword>
<sequence length="360" mass="37418">MGRVGCEACHARLPVAPPRHPSVNTGPGWQAWAMRRPFALLAGVLLVGAFAAPASAADGDGNGDQGFTIKDSRIAESSGLAASRLHPGIYWTHNDSGDGPYIYAVDSGTGKTVARVTLSGIGAPRDTEAISIGPGNQIYVGDIGDNLGGKWPYVWIYRLPEPKKLVDQTVRATQYVVKYTDGARNAESLVIDPKTGRAYIIDKNENGGHLYEGPAKLSTSGTNYFKPVATVDLWATDAAISPDDKQLAVRGYFGGIYYDWNGGRIKRKGRLNVPLQGQGESITYTVDGSKLMYGSEGADSSVQAQDVPGGGGGSKSSSGGASSSASGGSGGGMGGNLKVGALAVAVAAAVVFGIRRLLRR</sequence>
<reference evidence="3 4" key="1">
    <citation type="journal article" date="2019" name="Int. J. Syst. Evol. Microbiol.">
        <title>The Global Catalogue of Microorganisms (GCM) 10K type strain sequencing project: providing services to taxonomists for standard genome sequencing and annotation.</title>
        <authorList>
            <consortium name="The Broad Institute Genomics Platform"/>
            <consortium name="The Broad Institute Genome Sequencing Center for Infectious Disease"/>
            <person name="Wu L."/>
            <person name="Ma J."/>
        </authorList>
    </citation>
    <scope>NUCLEOTIDE SEQUENCE [LARGE SCALE GENOMIC DNA]</scope>
    <source>
        <strain evidence="3 4">JCM 4395</strain>
    </source>
</reference>
<dbReference type="EMBL" id="BAAASG010000005">
    <property type="protein sequence ID" value="GAA2482096.1"/>
    <property type="molecule type" value="Genomic_DNA"/>
</dbReference>
<evidence type="ECO:0000256" key="2">
    <source>
        <dbReference type="SAM" id="Phobius"/>
    </source>
</evidence>
<organism evidence="3 4">
    <name type="scientific">Streptomyces longisporus</name>
    <dbReference type="NCBI Taxonomy" id="1948"/>
    <lineage>
        <taxon>Bacteria</taxon>
        <taxon>Bacillati</taxon>
        <taxon>Actinomycetota</taxon>
        <taxon>Actinomycetes</taxon>
        <taxon>Kitasatosporales</taxon>
        <taxon>Streptomycetaceae</taxon>
        <taxon>Streptomyces</taxon>
    </lineage>
</organism>
<dbReference type="SUPFAM" id="SSF75011">
    <property type="entry name" value="3-carboxy-cis,cis-mucoante lactonizing enzyme"/>
    <property type="match status" value="1"/>
</dbReference>
<name>A0ABN3LDD2_STRLO</name>
<feature type="region of interest" description="Disordered" evidence="1">
    <location>
        <begin position="296"/>
        <end position="329"/>
    </location>
</feature>
<evidence type="ECO:0000256" key="1">
    <source>
        <dbReference type="SAM" id="MobiDB-lite"/>
    </source>
</evidence>
<feature type="transmembrane region" description="Helical" evidence="2">
    <location>
        <begin position="339"/>
        <end position="358"/>
    </location>
</feature>
<comment type="caution">
    <text evidence="3">The sequence shown here is derived from an EMBL/GenBank/DDBJ whole genome shotgun (WGS) entry which is preliminary data.</text>
</comment>
<evidence type="ECO:0000313" key="3">
    <source>
        <dbReference type="EMBL" id="GAA2482096.1"/>
    </source>
</evidence>
<evidence type="ECO:0000313" key="4">
    <source>
        <dbReference type="Proteomes" id="UP001501777"/>
    </source>
</evidence>
<evidence type="ECO:0008006" key="5">
    <source>
        <dbReference type="Google" id="ProtNLM"/>
    </source>
</evidence>
<proteinExistence type="predicted"/>